<dbReference type="InterPro" id="IPR015421">
    <property type="entry name" value="PyrdxlP-dep_Trfase_major"/>
</dbReference>
<dbReference type="SUPFAM" id="SSF53383">
    <property type="entry name" value="PLP-dependent transferases"/>
    <property type="match status" value="1"/>
</dbReference>
<proteinExistence type="inferred from homology"/>
<gene>
    <name evidence="8" type="ORF">IMG5_103290</name>
</gene>
<evidence type="ECO:0000256" key="3">
    <source>
        <dbReference type="ARBA" id="ARBA00022793"/>
    </source>
</evidence>
<dbReference type="GO" id="GO:0005737">
    <property type="term" value="C:cytoplasm"/>
    <property type="evidence" value="ECO:0007669"/>
    <property type="project" value="TreeGrafter"/>
</dbReference>
<dbReference type="GO" id="GO:0016831">
    <property type="term" value="F:carboxy-lyase activity"/>
    <property type="evidence" value="ECO:0007669"/>
    <property type="project" value="UniProtKB-KW"/>
</dbReference>
<evidence type="ECO:0000256" key="1">
    <source>
        <dbReference type="ARBA" id="ARBA00001933"/>
    </source>
</evidence>
<protein>
    <submittedName>
        <fullName evidence="8">Uncharacterized protein</fullName>
    </submittedName>
</protein>
<dbReference type="EMBL" id="GL983823">
    <property type="protein sequence ID" value="EGR31728.1"/>
    <property type="molecule type" value="Genomic_DNA"/>
</dbReference>
<dbReference type="Proteomes" id="UP000008983">
    <property type="component" value="Unassembled WGS sequence"/>
</dbReference>
<dbReference type="OrthoDB" id="310546at2759"/>
<comment type="cofactor">
    <cofactor evidence="1 6 7">
        <name>pyridoxal 5'-phosphate</name>
        <dbReference type="ChEBI" id="CHEBI:597326"/>
    </cofactor>
</comment>
<dbReference type="InterPro" id="IPR002129">
    <property type="entry name" value="PyrdxlP-dep_de-COase"/>
</dbReference>
<dbReference type="PANTHER" id="PTHR45677:SF8">
    <property type="entry name" value="CYSTEINE SULFINIC ACID DECARBOXYLASE"/>
    <property type="match status" value="1"/>
</dbReference>
<evidence type="ECO:0000256" key="5">
    <source>
        <dbReference type="ARBA" id="ARBA00023239"/>
    </source>
</evidence>
<organism evidence="8 9">
    <name type="scientific">Ichthyophthirius multifiliis</name>
    <name type="common">White spot disease agent</name>
    <name type="synonym">Ich</name>
    <dbReference type="NCBI Taxonomy" id="5932"/>
    <lineage>
        <taxon>Eukaryota</taxon>
        <taxon>Sar</taxon>
        <taxon>Alveolata</taxon>
        <taxon>Ciliophora</taxon>
        <taxon>Intramacronucleata</taxon>
        <taxon>Oligohymenophorea</taxon>
        <taxon>Hymenostomatida</taxon>
        <taxon>Ophryoglenina</taxon>
        <taxon>Ichthyophthirius</taxon>
    </lineage>
</organism>
<dbReference type="STRING" id="857967.G0QST3"/>
<dbReference type="PANTHER" id="PTHR45677">
    <property type="entry name" value="GLUTAMATE DECARBOXYLASE-RELATED"/>
    <property type="match status" value="1"/>
</dbReference>
<comment type="similarity">
    <text evidence="2 7">Belongs to the group II decarboxylase family.</text>
</comment>
<evidence type="ECO:0000313" key="8">
    <source>
        <dbReference type="EMBL" id="EGR31728.1"/>
    </source>
</evidence>
<evidence type="ECO:0000256" key="6">
    <source>
        <dbReference type="PIRSR" id="PIRSR602129-50"/>
    </source>
</evidence>
<feature type="modified residue" description="N6-(pyridoxal phosphate)lysine" evidence="6">
    <location>
        <position position="299"/>
    </location>
</feature>
<evidence type="ECO:0000256" key="7">
    <source>
        <dbReference type="RuleBase" id="RU000382"/>
    </source>
</evidence>
<reference evidence="8 9" key="1">
    <citation type="submission" date="2011-07" db="EMBL/GenBank/DDBJ databases">
        <authorList>
            <person name="Coyne R."/>
            <person name="Brami D."/>
            <person name="Johnson J."/>
            <person name="Hostetler J."/>
            <person name="Hannick L."/>
            <person name="Clark T."/>
            <person name="Cassidy-Hanley D."/>
            <person name="Inman J."/>
        </authorList>
    </citation>
    <scope>NUCLEOTIDE SEQUENCE [LARGE SCALE GENOMIC DNA]</scope>
    <source>
        <strain evidence="8 9">G5</strain>
    </source>
</reference>
<dbReference type="OMA" id="RHATYHA"/>
<evidence type="ECO:0000256" key="2">
    <source>
        <dbReference type="ARBA" id="ARBA00009533"/>
    </source>
</evidence>
<dbReference type="Gene3D" id="3.90.1150.170">
    <property type="match status" value="1"/>
</dbReference>
<keyword evidence="3" id="KW-0210">Decarboxylase</keyword>
<keyword evidence="9" id="KW-1185">Reference proteome</keyword>
<evidence type="ECO:0000256" key="4">
    <source>
        <dbReference type="ARBA" id="ARBA00022898"/>
    </source>
</evidence>
<dbReference type="Gene3D" id="3.40.640.10">
    <property type="entry name" value="Type I PLP-dependent aspartate aminotransferase-like (Major domain)"/>
    <property type="match status" value="1"/>
</dbReference>
<dbReference type="AlphaFoldDB" id="G0QST3"/>
<dbReference type="InterPro" id="IPR015424">
    <property type="entry name" value="PyrdxlP-dep_Trfase"/>
</dbReference>
<dbReference type="GO" id="GO:0019752">
    <property type="term" value="P:carboxylic acid metabolic process"/>
    <property type="evidence" value="ECO:0007669"/>
    <property type="project" value="InterPro"/>
</dbReference>
<sequence length="494" mass="57560">METIQTQQEYSIDFLQEEFKLLKQLIKQSKQGTSKVINFKTPQDLENHIDLNIPQQPTSDQQILDFLQKVGDLSVKTSSVHFYNNLFGGINEYSLSADYLTSTLNGTIGNMETSSLYRKMENILFKTIAQKYLKWESFSGIFSSGGSQANFYGIELAKYWKFPEKKYTCIQNLPEIRIFTSELGHYSLEKGSILMGFGQDAIIKVQSDKQGRIIPEELEKEIQNCIKQNYTPLILNLTCGTTVYGVIDKINECVQIGKKYNMWIHIDGCWGGHMLFLDEIFQKNSLVSTCDSFAWDAHKLLNVPQQCSMLITQHTDILEQTNGVEQGFFDTEDGEYKENNLDQVDQMNQYSKHVDVLKIWVYWMHYGSNGIEKLIRDAIDTAQYFSSLVKQHKNFELILEPEYVSVSFFYFPDSFLKRKEKEYDNENFWNELHKIPPIIKGKMVEEGCMMVAYQKQDQKQYKKKNFFRIIFTVDKGKEDAKYAFQQIHRLGQNL</sequence>
<dbReference type="InParanoid" id="G0QST3"/>
<keyword evidence="4 6" id="KW-0663">Pyridoxal phosphate</keyword>
<accession>G0QST3</accession>
<dbReference type="Pfam" id="PF00282">
    <property type="entry name" value="Pyridoxal_deC"/>
    <property type="match status" value="1"/>
</dbReference>
<keyword evidence="5 7" id="KW-0456">Lyase</keyword>
<dbReference type="RefSeq" id="XP_004035214.1">
    <property type="nucleotide sequence ID" value="XM_004035166.1"/>
</dbReference>
<name>G0QST3_ICHMU</name>
<dbReference type="GO" id="GO:0030170">
    <property type="term" value="F:pyridoxal phosphate binding"/>
    <property type="evidence" value="ECO:0007669"/>
    <property type="project" value="InterPro"/>
</dbReference>
<dbReference type="GeneID" id="14907874"/>
<dbReference type="eggNOG" id="KOG0629">
    <property type="taxonomic scope" value="Eukaryota"/>
</dbReference>
<evidence type="ECO:0000313" key="9">
    <source>
        <dbReference type="Proteomes" id="UP000008983"/>
    </source>
</evidence>